<dbReference type="RefSeq" id="WP_311885453.1">
    <property type="nucleotide sequence ID" value="NZ_CP119391.1"/>
</dbReference>
<sequence>MSHAALCLASASPRRRELLATLGVPVRVQPCEVDETPRTGEPPDAYVRRLARAKAQAAAKLSILPTLGADTAVVLDGHILGKPRDADHAADMLAALSGREHRALTAVAVEGPAGMLSACVTTRVRMRDMSPAEISAYWHTGEPAGKAGGYAIQGFAGAFVSEIHGSYSAVVGLPLYETAAMLRRQGVALWHGALP</sequence>
<dbReference type="Gene3D" id="3.90.950.10">
    <property type="match status" value="1"/>
</dbReference>
<evidence type="ECO:0000256" key="3">
    <source>
        <dbReference type="ARBA" id="ARBA00023080"/>
    </source>
</evidence>
<dbReference type="Proteomes" id="UP001301869">
    <property type="component" value="Chromosome"/>
</dbReference>
<dbReference type="InterPro" id="IPR003697">
    <property type="entry name" value="Maf-like"/>
</dbReference>
<dbReference type="EC" id="3.6.1.9" evidence="4"/>
<dbReference type="PANTHER" id="PTHR43213:SF5">
    <property type="entry name" value="BIFUNCTIONAL DTTP_UTP PYROPHOSPHATASE_METHYLTRANSFERASE PROTEIN-RELATED"/>
    <property type="match status" value="1"/>
</dbReference>
<evidence type="ECO:0000256" key="4">
    <source>
        <dbReference type="HAMAP-Rule" id="MF_00528"/>
    </source>
</evidence>
<comment type="similarity">
    <text evidence="4">Belongs to the Maf family. YhdE subfamily.</text>
</comment>
<dbReference type="PIRSF" id="PIRSF006305">
    <property type="entry name" value="Maf"/>
    <property type="match status" value="1"/>
</dbReference>
<keyword evidence="6" id="KW-1185">Reference proteome</keyword>
<evidence type="ECO:0000256" key="2">
    <source>
        <dbReference type="ARBA" id="ARBA00022801"/>
    </source>
</evidence>
<dbReference type="NCBIfam" id="TIGR00172">
    <property type="entry name" value="maf"/>
    <property type="match status" value="1"/>
</dbReference>
<evidence type="ECO:0000256" key="1">
    <source>
        <dbReference type="ARBA" id="ARBA00001968"/>
    </source>
</evidence>
<feature type="site" description="Important for substrate specificity" evidence="4">
    <location>
        <position position="153"/>
    </location>
</feature>
<dbReference type="SUPFAM" id="SSF52972">
    <property type="entry name" value="ITPase-like"/>
    <property type="match status" value="1"/>
</dbReference>
<dbReference type="CDD" id="cd00555">
    <property type="entry name" value="Maf"/>
    <property type="match status" value="1"/>
</dbReference>
<keyword evidence="2 4" id="KW-0378">Hydrolase</keyword>
<feature type="site" description="Important for substrate specificity" evidence="4">
    <location>
        <position position="71"/>
    </location>
</feature>
<dbReference type="EMBL" id="CP119391">
    <property type="protein sequence ID" value="WNK21383.1"/>
    <property type="molecule type" value="Genomic_DNA"/>
</dbReference>
<feature type="site" description="Important for substrate specificity" evidence="4">
    <location>
        <position position="14"/>
    </location>
</feature>
<keyword evidence="3 4" id="KW-0546">Nucleotide metabolism</keyword>
<gene>
    <name evidence="5" type="ORF">P1P91_06840</name>
</gene>
<keyword evidence="4" id="KW-0963">Cytoplasm</keyword>
<comment type="cofactor">
    <cofactor evidence="1 4">
        <name>a divalent metal cation</name>
        <dbReference type="ChEBI" id="CHEBI:60240"/>
    </cofactor>
</comment>
<comment type="catalytic activity">
    <reaction evidence="4">
        <text>dTTP + H2O = dTMP + diphosphate + H(+)</text>
        <dbReference type="Rhea" id="RHEA:28534"/>
        <dbReference type="ChEBI" id="CHEBI:15377"/>
        <dbReference type="ChEBI" id="CHEBI:15378"/>
        <dbReference type="ChEBI" id="CHEBI:33019"/>
        <dbReference type="ChEBI" id="CHEBI:37568"/>
        <dbReference type="ChEBI" id="CHEBI:63528"/>
        <dbReference type="EC" id="3.6.1.9"/>
    </reaction>
</comment>
<dbReference type="InterPro" id="IPR029001">
    <property type="entry name" value="ITPase-like_fam"/>
</dbReference>
<feature type="active site" description="Proton acceptor" evidence="4">
    <location>
        <position position="70"/>
    </location>
</feature>
<organism evidence="5 6">
    <name type="scientific">Halomonas piscis</name>
    <dbReference type="NCBI Taxonomy" id="3031727"/>
    <lineage>
        <taxon>Bacteria</taxon>
        <taxon>Pseudomonadati</taxon>
        <taxon>Pseudomonadota</taxon>
        <taxon>Gammaproteobacteria</taxon>
        <taxon>Oceanospirillales</taxon>
        <taxon>Halomonadaceae</taxon>
        <taxon>Halomonas</taxon>
    </lineage>
</organism>
<protein>
    <recommendedName>
        <fullName evidence="4">dTTP/UTP pyrophosphatase</fullName>
        <shortName evidence="4">dTTPase/UTPase</shortName>
        <ecNumber evidence="4">3.6.1.9</ecNumber>
    </recommendedName>
    <alternativeName>
        <fullName evidence="4">Nucleoside triphosphate pyrophosphatase</fullName>
    </alternativeName>
    <alternativeName>
        <fullName evidence="4">Nucleotide pyrophosphatase</fullName>
        <shortName evidence="4">Nucleotide PPase</shortName>
    </alternativeName>
</protein>
<proteinExistence type="inferred from homology"/>
<dbReference type="HAMAP" id="MF_00528">
    <property type="entry name" value="Maf"/>
    <property type="match status" value="1"/>
</dbReference>
<evidence type="ECO:0000313" key="5">
    <source>
        <dbReference type="EMBL" id="WNK21383.1"/>
    </source>
</evidence>
<dbReference type="PANTHER" id="PTHR43213">
    <property type="entry name" value="BIFUNCTIONAL DTTP/UTP PYROPHOSPHATASE/METHYLTRANSFERASE PROTEIN-RELATED"/>
    <property type="match status" value="1"/>
</dbReference>
<name>A0ABY9Z3G3_9GAMM</name>
<accession>A0ABY9Z3G3</accession>
<dbReference type="Pfam" id="PF02545">
    <property type="entry name" value="Maf"/>
    <property type="match status" value="1"/>
</dbReference>
<comment type="caution">
    <text evidence="4">Lacks conserved residue(s) required for the propagation of feature annotation.</text>
</comment>
<reference evidence="5 6" key="1">
    <citation type="submission" date="2023-03" db="EMBL/GenBank/DDBJ databases">
        <title>Halomonas sp. nov., isolated from Korean tranditional fermented seafood 'Jeotgal'.</title>
        <authorList>
            <person name="Kim B."/>
            <person name="Shin N.-R."/>
        </authorList>
    </citation>
    <scope>NUCLEOTIDE SEQUENCE [LARGE SCALE GENOMIC DNA]</scope>
    <source>
        <strain evidence="5 6">SG2L-4</strain>
    </source>
</reference>
<evidence type="ECO:0000313" key="6">
    <source>
        <dbReference type="Proteomes" id="UP001301869"/>
    </source>
</evidence>
<comment type="catalytic activity">
    <reaction evidence="4">
        <text>UTP + H2O = UMP + diphosphate + H(+)</text>
        <dbReference type="Rhea" id="RHEA:29395"/>
        <dbReference type="ChEBI" id="CHEBI:15377"/>
        <dbReference type="ChEBI" id="CHEBI:15378"/>
        <dbReference type="ChEBI" id="CHEBI:33019"/>
        <dbReference type="ChEBI" id="CHEBI:46398"/>
        <dbReference type="ChEBI" id="CHEBI:57865"/>
        <dbReference type="EC" id="3.6.1.9"/>
    </reaction>
</comment>
<comment type="function">
    <text evidence="4">Nucleoside triphosphate pyrophosphatase that hydrolyzes dTTP and UTP. May have a dual role in cell division arrest and in preventing the incorporation of modified nucleotides into cellular nucleic acids.</text>
</comment>
<comment type="subcellular location">
    <subcellularLocation>
        <location evidence="4">Cytoplasm</location>
    </subcellularLocation>
</comment>